<feature type="domain" description="Tetracyclin repressor-like C-terminal" evidence="1">
    <location>
        <begin position="91"/>
        <end position="217"/>
    </location>
</feature>
<name>A0A7K3WKL0_9FLAO</name>
<dbReference type="AlphaFoldDB" id="A0A7K3WKL0"/>
<dbReference type="InterPro" id="IPR041673">
    <property type="entry name" value="TetR_C_23"/>
</dbReference>
<protein>
    <submittedName>
        <fullName evidence="2">TetR/AcrR family transcriptional regulator</fullName>
    </submittedName>
</protein>
<dbReference type="Pfam" id="PF17931">
    <property type="entry name" value="TetR_C_23"/>
    <property type="match status" value="1"/>
</dbReference>
<accession>A0A7K3WKL0</accession>
<reference evidence="2 3" key="1">
    <citation type="submission" date="2020-02" db="EMBL/GenBank/DDBJ databases">
        <title>Out from the shadows clarifying the taxonomy of the family Cryomorphaceae and related taxa by utilizing the GTDB taxonomic framework.</title>
        <authorList>
            <person name="Bowman J.P."/>
        </authorList>
    </citation>
    <scope>NUCLEOTIDE SEQUENCE [LARGE SCALE GENOMIC DNA]</scope>
    <source>
        <strain evidence="2 3">QSSC 1-22</strain>
    </source>
</reference>
<evidence type="ECO:0000259" key="1">
    <source>
        <dbReference type="Pfam" id="PF17931"/>
    </source>
</evidence>
<sequence>MPAKTKAKTTSAKWTKEKVRDAYIKTLLLEGKQPNSVFKFTDDLGMPESEFYTFYSSFDAIENDVFKEMMAETIKSVQSDKAYAEFSAQEKLLTFYYAHLQVLLAKRSFVTIKWPELKKRATTPDWLKGYKEAFLNYARSVVGDAIQGDEIKERPFISDKYDKAFWLQLMFVVDYWTKDTSADFERTDAAIEKAVNLSFQLLGDTTIDSIIDFAKFLWQSK</sequence>
<evidence type="ECO:0000313" key="3">
    <source>
        <dbReference type="Proteomes" id="UP000486602"/>
    </source>
</evidence>
<dbReference type="EMBL" id="JAAGVY010000001">
    <property type="protein sequence ID" value="NEN22068.1"/>
    <property type="molecule type" value="Genomic_DNA"/>
</dbReference>
<dbReference type="RefSeq" id="WP_163282783.1">
    <property type="nucleotide sequence ID" value="NZ_JAAGVY010000001.1"/>
</dbReference>
<dbReference type="SUPFAM" id="SSF48498">
    <property type="entry name" value="Tetracyclin repressor-like, C-terminal domain"/>
    <property type="match status" value="1"/>
</dbReference>
<gene>
    <name evidence="2" type="ORF">G3O08_00940</name>
</gene>
<dbReference type="InterPro" id="IPR036271">
    <property type="entry name" value="Tet_transcr_reg_TetR-rel_C_sf"/>
</dbReference>
<organism evidence="2 3">
    <name type="scientific">Cryomorpha ignava</name>
    <dbReference type="NCBI Taxonomy" id="101383"/>
    <lineage>
        <taxon>Bacteria</taxon>
        <taxon>Pseudomonadati</taxon>
        <taxon>Bacteroidota</taxon>
        <taxon>Flavobacteriia</taxon>
        <taxon>Flavobacteriales</taxon>
        <taxon>Cryomorphaceae</taxon>
        <taxon>Cryomorpha</taxon>
    </lineage>
</organism>
<keyword evidence="3" id="KW-1185">Reference proteome</keyword>
<dbReference type="Gene3D" id="1.10.357.10">
    <property type="entry name" value="Tetracycline Repressor, domain 2"/>
    <property type="match status" value="1"/>
</dbReference>
<dbReference type="Proteomes" id="UP000486602">
    <property type="component" value="Unassembled WGS sequence"/>
</dbReference>
<proteinExistence type="predicted"/>
<comment type="caution">
    <text evidence="2">The sequence shown here is derived from an EMBL/GenBank/DDBJ whole genome shotgun (WGS) entry which is preliminary data.</text>
</comment>
<evidence type="ECO:0000313" key="2">
    <source>
        <dbReference type="EMBL" id="NEN22068.1"/>
    </source>
</evidence>